<dbReference type="Gene3D" id="3.40.50.1820">
    <property type="entry name" value="alpha/beta hydrolase"/>
    <property type="match status" value="1"/>
</dbReference>
<reference evidence="1 2" key="1">
    <citation type="journal article" date="2008" name="Nature">
        <title>The genome of the choanoflagellate Monosiga brevicollis and the origin of metazoans.</title>
        <authorList>
            <consortium name="JGI Sequencing"/>
            <person name="King N."/>
            <person name="Westbrook M.J."/>
            <person name="Young S.L."/>
            <person name="Kuo A."/>
            <person name="Abedin M."/>
            <person name="Chapman J."/>
            <person name="Fairclough S."/>
            <person name="Hellsten U."/>
            <person name="Isogai Y."/>
            <person name="Letunic I."/>
            <person name="Marr M."/>
            <person name="Pincus D."/>
            <person name="Putnam N."/>
            <person name="Rokas A."/>
            <person name="Wright K.J."/>
            <person name="Zuzow R."/>
            <person name="Dirks W."/>
            <person name="Good M."/>
            <person name="Goodstein D."/>
            <person name="Lemons D."/>
            <person name="Li W."/>
            <person name="Lyons J.B."/>
            <person name="Morris A."/>
            <person name="Nichols S."/>
            <person name="Richter D.J."/>
            <person name="Salamov A."/>
            <person name="Bork P."/>
            <person name="Lim W.A."/>
            <person name="Manning G."/>
            <person name="Miller W.T."/>
            <person name="McGinnis W."/>
            <person name="Shapiro H."/>
            <person name="Tjian R."/>
            <person name="Grigoriev I.V."/>
            <person name="Rokhsar D."/>
        </authorList>
    </citation>
    <scope>NUCLEOTIDE SEQUENCE [LARGE SCALE GENOMIC DNA]</scope>
    <source>
        <strain evidence="2">MX1 / ATCC 50154</strain>
    </source>
</reference>
<evidence type="ECO:0000313" key="2">
    <source>
        <dbReference type="Proteomes" id="UP000001357"/>
    </source>
</evidence>
<dbReference type="KEGG" id="mbr:MONBRDRAFT_27953"/>
<dbReference type="AlphaFoldDB" id="A9V6I1"/>
<dbReference type="InParanoid" id="A9V6I1"/>
<dbReference type="GeneID" id="5893665"/>
<dbReference type="PANTHER" id="PTHR13617:SF14">
    <property type="entry name" value="PROTEIN ABHD18"/>
    <property type="match status" value="1"/>
</dbReference>
<dbReference type="PANTHER" id="PTHR13617">
    <property type="entry name" value="PROTEIN ABHD18"/>
    <property type="match status" value="1"/>
</dbReference>
<dbReference type="eggNOG" id="KOG1551">
    <property type="taxonomic scope" value="Eukaryota"/>
</dbReference>
<dbReference type="Proteomes" id="UP000001357">
    <property type="component" value="Unassembled WGS sequence"/>
</dbReference>
<accession>A9V6I1</accession>
<gene>
    <name evidence="1" type="ORF">MONBRDRAFT_27953</name>
</gene>
<dbReference type="InterPro" id="IPR029058">
    <property type="entry name" value="AB_hydrolase_fold"/>
</dbReference>
<keyword evidence="2" id="KW-1185">Reference proteome</keyword>
<organism evidence="1 2">
    <name type="scientific">Monosiga brevicollis</name>
    <name type="common">Choanoflagellate</name>
    <dbReference type="NCBI Taxonomy" id="81824"/>
    <lineage>
        <taxon>Eukaryota</taxon>
        <taxon>Choanoflagellata</taxon>
        <taxon>Craspedida</taxon>
        <taxon>Salpingoecidae</taxon>
        <taxon>Monosiga</taxon>
    </lineage>
</organism>
<dbReference type="SUPFAM" id="SSF53474">
    <property type="entry name" value="alpha/beta-Hydrolases"/>
    <property type="match status" value="1"/>
</dbReference>
<name>A9V6I1_MONBE</name>
<dbReference type="EMBL" id="CH991563">
    <property type="protein sequence ID" value="EDQ86810.1"/>
    <property type="molecule type" value="Genomic_DNA"/>
</dbReference>
<dbReference type="ESTHER" id="monbe-a9v6i1">
    <property type="family name" value="ABHD18"/>
</dbReference>
<sequence>MGLGMLVETTTLHDALRQQGAPTAACYSGFSLGGFLAAFITAMAGQPDITCAPCMAGRSANLPFTKGAMSTCVDWAALEREQTIITEFLLDLQATPGGDQLHRWTPDELRSPVAVLGALLDTFTDLAQLPPLEDVSHFVLLAADRDAYIPYETHRQLAELWSGADARVLDGHGHVTSFFLQQAAMREAIADAATRLLASLEQAPQQDRKAWA</sequence>
<evidence type="ECO:0008006" key="3">
    <source>
        <dbReference type="Google" id="ProtNLM"/>
    </source>
</evidence>
<evidence type="ECO:0000313" key="1">
    <source>
        <dbReference type="EMBL" id="EDQ86810.1"/>
    </source>
</evidence>
<dbReference type="RefSeq" id="XP_001748355.1">
    <property type="nucleotide sequence ID" value="XM_001748303.1"/>
</dbReference>
<protein>
    <recommendedName>
        <fullName evidence="3">AB hydrolase-1 domain-containing protein</fullName>
    </recommendedName>
</protein>
<dbReference type="InterPro" id="IPR019149">
    <property type="entry name" value="ABHD18"/>
</dbReference>
<proteinExistence type="predicted"/>
<dbReference type="Pfam" id="PF09752">
    <property type="entry name" value="ABHD18"/>
    <property type="match status" value="1"/>
</dbReference>